<protein>
    <submittedName>
        <fullName evidence="1">DUF3310 domain-containing protein</fullName>
    </submittedName>
</protein>
<organism evidence="1 2">
    <name type="scientific">Streptomyces typhae</name>
    <dbReference type="NCBI Taxonomy" id="2681492"/>
    <lineage>
        <taxon>Bacteria</taxon>
        <taxon>Bacillati</taxon>
        <taxon>Actinomycetota</taxon>
        <taxon>Actinomycetes</taxon>
        <taxon>Kitasatosporales</taxon>
        <taxon>Streptomycetaceae</taxon>
        <taxon>Streptomyces</taxon>
    </lineage>
</organism>
<proteinExistence type="predicted"/>
<dbReference type="Pfam" id="PF11753">
    <property type="entry name" value="DUF3310"/>
    <property type="match status" value="1"/>
</dbReference>
<keyword evidence="2" id="KW-1185">Reference proteome</keyword>
<accession>A0A6L6X0T9</accession>
<sequence>MFAAYELERAADGVNDPSHYTWLPDGLEVIDIAELLSFSLGNVVKYVLRAGRKTDDPLTDLRKAAWYINREINRLETTA</sequence>
<evidence type="ECO:0000313" key="1">
    <source>
        <dbReference type="EMBL" id="MVO87402.1"/>
    </source>
</evidence>
<dbReference type="AlphaFoldDB" id="A0A6L6X0T9"/>
<dbReference type="InterPro" id="IPR021739">
    <property type="entry name" value="SaV-like"/>
</dbReference>
<comment type="caution">
    <text evidence="1">The sequence shown here is derived from an EMBL/GenBank/DDBJ whole genome shotgun (WGS) entry which is preliminary data.</text>
</comment>
<gene>
    <name evidence="1" type="ORF">GPA10_22210</name>
</gene>
<dbReference type="EMBL" id="WPNZ01000012">
    <property type="protein sequence ID" value="MVO87402.1"/>
    <property type="molecule type" value="Genomic_DNA"/>
</dbReference>
<dbReference type="Proteomes" id="UP000483802">
    <property type="component" value="Unassembled WGS sequence"/>
</dbReference>
<evidence type="ECO:0000313" key="2">
    <source>
        <dbReference type="Proteomes" id="UP000483802"/>
    </source>
</evidence>
<reference evidence="1 2" key="1">
    <citation type="submission" date="2019-11" db="EMBL/GenBank/DDBJ databases">
        <title>Streptomyces typhae sp. nov., a novel endophytic actinomycete isolated from the root of cattail pollen (Typha angustifolia L.).</title>
        <authorList>
            <person name="Peng C."/>
        </authorList>
    </citation>
    <scope>NUCLEOTIDE SEQUENCE [LARGE SCALE GENOMIC DNA]</scope>
    <source>
        <strain evidence="2">p1417</strain>
    </source>
</reference>
<name>A0A6L6X0T9_9ACTN</name>